<dbReference type="RefSeq" id="WP_093257068.1">
    <property type="nucleotide sequence ID" value="NZ_FNKK01000002.1"/>
</dbReference>
<dbReference type="GO" id="GO:0008840">
    <property type="term" value="F:4-hydroxy-tetrahydrodipicolinate synthase activity"/>
    <property type="evidence" value="ECO:0007669"/>
    <property type="project" value="TreeGrafter"/>
</dbReference>
<organism evidence="7 8">
    <name type="scientific">Thermostaphylospora chromogena</name>
    <dbReference type="NCBI Taxonomy" id="35622"/>
    <lineage>
        <taxon>Bacteria</taxon>
        <taxon>Bacillati</taxon>
        <taxon>Actinomycetota</taxon>
        <taxon>Actinomycetes</taxon>
        <taxon>Streptosporangiales</taxon>
        <taxon>Thermomonosporaceae</taxon>
        <taxon>Thermostaphylospora</taxon>
    </lineage>
</organism>
<evidence type="ECO:0000256" key="4">
    <source>
        <dbReference type="PIRNR" id="PIRNR001365"/>
    </source>
</evidence>
<name>A0A1H1A2M2_9ACTN</name>
<protein>
    <submittedName>
        <fullName evidence="7">4-hydroxy-tetrahydrodipicolinate synthase</fullName>
    </submittedName>
</protein>
<dbReference type="Gene3D" id="3.20.20.70">
    <property type="entry name" value="Aldolase class I"/>
    <property type="match status" value="1"/>
</dbReference>
<evidence type="ECO:0000256" key="6">
    <source>
        <dbReference type="PIRSR" id="PIRSR001365-2"/>
    </source>
</evidence>
<evidence type="ECO:0000313" key="8">
    <source>
        <dbReference type="Proteomes" id="UP000217103"/>
    </source>
</evidence>
<keyword evidence="2 4" id="KW-0456">Lyase</keyword>
<dbReference type="SMART" id="SM01130">
    <property type="entry name" value="DHDPS"/>
    <property type="match status" value="1"/>
</dbReference>
<comment type="similarity">
    <text evidence="1 4">Belongs to the DapA family.</text>
</comment>
<dbReference type="InterPro" id="IPR013785">
    <property type="entry name" value="Aldolase_TIM"/>
</dbReference>
<dbReference type="PIRSF" id="PIRSF001365">
    <property type="entry name" value="DHDPS"/>
    <property type="match status" value="1"/>
</dbReference>
<dbReference type="GO" id="GO:0044281">
    <property type="term" value="P:small molecule metabolic process"/>
    <property type="evidence" value="ECO:0007669"/>
    <property type="project" value="UniProtKB-ARBA"/>
</dbReference>
<dbReference type="InterPro" id="IPR002220">
    <property type="entry name" value="DapA-like"/>
</dbReference>
<accession>A0A1H1A2M2</accession>
<feature type="active site" description="Schiff-base intermediate with substrate" evidence="5">
    <location>
        <position position="167"/>
    </location>
</feature>
<keyword evidence="3" id="KW-0704">Schiff base</keyword>
<dbReference type="STRING" id="35622.SAMN04489764_0286"/>
<dbReference type="CDD" id="cd00408">
    <property type="entry name" value="DHDPS-like"/>
    <property type="match status" value="1"/>
</dbReference>
<evidence type="ECO:0000256" key="3">
    <source>
        <dbReference type="ARBA" id="ARBA00023270"/>
    </source>
</evidence>
<dbReference type="AlphaFoldDB" id="A0A1H1A2M2"/>
<dbReference type="EMBL" id="FNKK01000002">
    <property type="protein sequence ID" value="SDQ33927.1"/>
    <property type="molecule type" value="Genomic_DNA"/>
</dbReference>
<feature type="binding site" evidence="6">
    <location>
        <position position="211"/>
    </location>
    <ligand>
        <name>pyruvate</name>
        <dbReference type="ChEBI" id="CHEBI:15361"/>
    </ligand>
</feature>
<evidence type="ECO:0000256" key="1">
    <source>
        <dbReference type="ARBA" id="ARBA00007592"/>
    </source>
</evidence>
<proteinExistence type="inferred from homology"/>
<gene>
    <name evidence="7" type="ORF">SAMN04489764_0286</name>
</gene>
<evidence type="ECO:0000256" key="2">
    <source>
        <dbReference type="ARBA" id="ARBA00023239"/>
    </source>
</evidence>
<dbReference type="PANTHER" id="PTHR12128:SF66">
    <property type="entry name" value="4-HYDROXY-2-OXOGLUTARATE ALDOLASE, MITOCHONDRIAL"/>
    <property type="match status" value="1"/>
</dbReference>
<dbReference type="SUPFAM" id="SSF51569">
    <property type="entry name" value="Aldolase"/>
    <property type="match status" value="1"/>
</dbReference>
<sequence length="309" mass="32443">MSPRKPRFSGVIPPVITPLTPDGEVDAASLERLVEFLIEAGVDGLFALGSSGEAAFLTDARRDKALEVVVRAAAGRVPVLAGCIETTTTRVIERAQIAGKLGADAIVVTAPFYARVHPVEVDRHFRVVKSAVGLPLLAYDVPVSVHTKLTADQILSLAADGVVDGLKDSSGDDAGFRRVVRGAARFAEFSALTGHEVMVDAMMLAGADGVVPGLGNVDPHGYVRLFRACAEGRWDDARAEQDRLTDLFRIVEAASAATAGGSTRGVGAFKTALALRGVIAHAAVTAPMRELTDEETRVVAARLEEAGLL</sequence>
<evidence type="ECO:0000313" key="7">
    <source>
        <dbReference type="EMBL" id="SDQ33927.1"/>
    </source>
</evidence>
<dbReference type="Pfam" id="PF00701">
    <property type="entry name" value="DHDPS"/>
    <property type="match status" value="1"/>
</dbReference>
<feature type="active site" description="Proton donor/acceptor" evidence="5">
    <location>
        <position position="139"/>
    </location>
</feature>
<dbReference type="PRINTS" id="PR00146">
    <property type="entry name" value="DHPICSNTHASE"/>
</dbReference>
<keyword evidence="8" id="KW-1185">Reference proteome</keyword>
<evidence type="ECO:0000256" key="5">
    <source>
        <dbReference type="PIRSR" id="PIRSR001365-1"/>
    </source>
</evidence>
<dbReference type="PROSITE" id="PS00666">
    <property type="entry name" value="DHDPS_2"/>
    <property type="match status" value="1"/>
</dbReference>
<dbReference type="PANTHER" id="PTHR12128">
    <property type="entry name" value="DIHYDRODIPICOLINATE SYNTHASE"/>
    <property type="match status" value="1"/>
</dbReference>
<dbReference type="Proteomes" id="UP000217103">
    <property type="component" value="Unassembled WGS sequence"/>
</dbReference>
<dbReference type="OrthoDB" id="3175637at2"/>
<dbReference type="InterPro" id="IPR020625">
    <property type="entry name" value="Schiff_base-form_aldolases_AS"/>
</dbReference>
<reference evidence="7 8" key="1">
    <citation type="submission" date="2016-10" db="EMBL/GenBank/DDBJ databases">
        <authorList>
            <person name="de Groot N.N."/>
        </authorList>
    </citation>
    <scope>NUCLEOTIDE SEQUENCE [LARGE SCALE GENOMIC DNA]</scope>
    <source>
        <strain evidence="7 8">DSM 43794</strain>
    </source>
</reference>